<dbReference type="PANTHER" id="PTHR11774">
    <property type="entry name" value="GERANYLGERANYL TRANSFERASE TYPE BETA SUBUNIT"/>
    <property type="match status" value="1"/>
</dbReference>
<evidence type="ECO:0000313" key="9">
    <source>
        <dbReference type="EMBL" id="CAG8670295.1"/>
    </source>
</evidence>
<dbReference type="Proteomes" id="UP000789901">
    <property type="component" value="Unassembled WGS sequence"/>
</dbReference>
<dbReference type="InterPro" id="IPR008930">
    <property type="entry name" value="Terpenoid_cyclase/PrenylTrfase"/>
</dbReference>
<keyword evidence="5" id="KW-0479">Metal-binding</keyword>
<comment type="cofactor">
    <cofactor evidence="1">
        <name>Zn(2+)</name>
        <dbReference type="ChEBI" id="CHEBI:29105"/>
    </cofactor>
</comment>
<feature type="domain" description="Prenyltransferase alpha-alpha toroid" evidence="8">
    <location>
        <begin position="80"/>
        <end position="123"/>
    </location>
</feature>
<dbReference type="InterPro" id="IPR045089">
    <property type="entry name" value="PGGT1B-like"/>
</dbReference>
<protein>
    <submittedName>
        <fullName evidence="9">15131_t:CDS:1</fullName>
    </submittedName>
</protein>
<dbReference type="PANTHER" id="PTHR11774:SF6">
    <property type="entry name" value="PROTEIN FARNESYLTRANSFERASE SUBUNIT BETA"/>
    <property type="match status" value="1"/>
</dbReference>
<organism evidence="9 10">
    <name type="scientific">Gigaspora margarita</name>
    <dbReference type="NCBI Taxonomy" id="4874"/>
    <lineage>
        <taxon>Eukaryota</taxon>
        <taxon>Fungi</taxon>
        <taxon>Fungi incertae sedis</taxon>
        <taxon>Mucoromycota</taxon>
        <taxon>Glomeromycotina</taxon>
        <taxon>Glomeromycetes</taxon>
        <taxon>Diversisporales</taxon>
        <taxon>Gigasporaceae</taxon>
        <taxon>Gigaspora</taxon>
    </lineage>
</organism>
<keyword evidence="7" id="KW-0862">Zinc</keyword>
<gene>
    <name evidence="9" type="ORF">GMARGA_LOCUS10383</name>
</gene>
<comment type="similarity">
    <text evidence="2">Belongs to the protein prenyltransferase subunit beta family.</text>
</comment>
<evidence type="ECO:0000256" key="6">
    <source>
        <dbReference type="ARBA" id="ARBA00022737"/>
    </source>
</evidence>
<dbReference type="SUPFAM" id="SSF48239">
    <property type="entry name" value="Terpenoid cyclases/Protein prenyltransferases"/>
    <property type="match status" value="1"/>
</dbReference>
<comment type="caution">
    <text evidence="9">The sequence shown here is derived from an EMBL/GenBank/DDBJ whole genome shotgun (WGS) entry which is preliminary data.</text>
</comment>
<evidence type="ECO:0000256" key="2">
    <source>
        <dbReference type="ARBA" id="ARBA00010497"/>
    </source>
</evidence>
<evidence type="ECO:0000256" key="4">
    <source>
        <dbReference type="ARBA" id="ARBA00022679"/>
    </source>
</evidence>
<keyword evidence="4" id="KW-0808">Transferase</keyword>
<dbReference type="Gene3D" id="1.50.10.20">
    <property type="match status" value="1"/>
</dbReference>
<reference evidence="9 10" key="1">
    <citation type="submission" date="2021-06" db="EMBL/GenBank/DDBJ databases">
        <authorList>
            <person name="Kallberg Y."/>
            <person name="Tangrot J."/>
            <person name="Rosling A."/>
        </authorList>
    </citation>
    <scope>NUCLEOTIDE SEQUENCE [LARGE SCALE GENOMIC DNA]</scope>
    <source>
        <strain evidence="9 10">120-4 pot B 10/14</strain>
    </source>
</reference>
<dbReference type="Pfam" id="PF00432">
    <property type="entry name" value="Prenyltrans"/>
    <property type="match status" value="2"/>
</dbReference>
<evidence type="ECO:0000256" key="5">
    <source>
        <dbReference type="ARBA" id="ARBA00022723"/>
    </source>
</evidence>
<dbReference type="InterPro" id="IPR001330">
    <property type="entry name" value="Prenyltrans"/>
</dbReference>
<name>A0ABN7UTY1_GIGMA</name>
<evidence type="ECO:0000256" key="1">
    <source>
        <dbReference type="ARBA" id="ARBA00001947"/>
    </source>
</evidence>
<keyword evidence="3" id="KW-0637">Prenyltransferase</keyword>
<feature type="domain" description="Prenyltransferase alpha-alpha toroid" evidence="8">
    <location>
        <begin position="18"/>
        <end position="73"/>
    </location>
</feature>
<keyword evidence="10" id="KW-1185">Reference proteome</keyword>
<keyword evidence="6" id="KW-0677">Repeat</keyword>
<dbReference type="EMBL" id="CAJVQB010005800">
    <property type="protein sequence ID" value="CAG8670295.1"/>
    <property type="molecule type" value="Genomic_DNA"/>
</dbReference>
<evidence type="ECO:0000259" key="8">
    <source>
        <dbReference type="Pfam" id="PF00432"/>
    </source>
</evidence>
<evidence type="ECO:0000256" key="3">
    <source>
        <dbReference type="ARBA" id="ARBA00022602"/>
    </source>
</evidence>
<accession>A0ABN7UTY1</accession>
<sequence length="154" mass="17753">MAYMKLKQPDGSFMVKLISGLEAHGRYAFYGLAAMKILVKTDLLDVPSLFRWASSLQMQLEGGFQGRPNKLVDELDEYIEAFQEYLLIACQHHKGGLIDKSKRSPDYYHTCYCLSSLLISQHHVIYDFEKAAFLNRSLNAGDRYLLWSEDETKF</sequence>
<proteinExistence type="inferred from homology"/>
<evidence type="ECO:0000256" key="7">
    <source>
        <dbReference type="ARBA" id="ARBA00022833"/>
    </source>
</evidence>
<evidence type="ECO:0000313" key="10">
    <source>
        <dbReference type="Proteomes" id="UP000789901"/>
    </source>
</evidence>